<dbReference type="SMART" id="SM00530">
    <property type="entry name" value="HTH_XRE"/>
    <property type="match status" value="1"/>
</dbReference>
<feature type="region of interest" description="Disordered" evidence="1">
    <location>
        <begin position="82"/>
        <end position="153"/>
    </location>
</feature>
<protein>
    <submittedName>
        <fullName evidence="3">Helix-turn-helix transcriptional regulator</fullName>
    </submittedName>
</protein>
<dbReference type="InterPro" id="IPR001387">
    <property type="entry name" value="Cro/C1-type_HTH"/>
</dbReference>
<dbReference type="SUPFAM" id="SSF47413">
    <property type="entry name" value="lambda repressor-like DNA-binding domains"/>
    <property type="match status" value="1"/>
</dbReference>
<name>A0ABX8R4R9_9ACTN</name>
<dbReference type="Gene3D" id="1.10.260.40">
    <property type="entry name" value="lambda repressor-like DNA-binding domains"/>
    <property type="match status" value="1"/>
</dbReference>
<feature type="domain" description="HTH cro/C1-type" evidence="2">
    <location>
        <begin position="15"/>
        <end position="69"/>
    </location>
</feature>
<feature type="compositionally biased region" description="Basic and acidic residues" evidence="1">
    <location>
        <begin position="82"/>
        <end position="91"/>
    </location>
</feature>
<dbReference type="PROSITE" id="PS50943">
    <property type="entry name" value="HTH_CROC1"/>
    <property type="match status" value="1"/>
</dbReference>
<dbReference type="Pfam" id="PF13560">
    <property type="entry name" value="HTH_31"/>
    <property type="match status" value="1"/>
</dbReference>
<evidence type="ECO:0000313" key="4">
    <source>
        <dbReference type="Proteomes" id="UP001049518"/>
    </source>
</evidence>
<evidence type="ECO:0000256" key="1">
    <source>
        <dbReference type="SAM" id="MobiDB-lite"/>
    </source>
</evidence>
<dbReference type="Proteomes" id="UP001049518">
    <property type="component" value="Chromosome"/>
</dbReference>
<keyword evidence="4" id="KW-1185">Reference proteome</keyword>
<reference evidence="3" key="1">
    <citation type="submission" date="2020-07" db="EMBL/GenBank/DDBJ databases">
        <authorList>
            <person name="Tarantini F.S."/>
            <person name="Hong K.W."/>
            <person name="Chan K.G."/>
        </authorList>
    </citation>
    <scope>NUCLEOTIDE SEQUENCE</scope>
    <source>
        <strain evidence="3">32-07</strain>
    </source>
</reference>
<feature type="compositionally biased region" description="Pro residues" evidence="1">
    <location>
        <begin position="285"/>
        <end position="299"/>
    </location>
</feature>
<organism evidence="3 4">
    <name type="scientific">Actinomadura graeca</name>
    <dbReference type="NCBI Taxonomy" id="2750812"/>
    <lineage>
        <taxon>Bacteria</taxon>
        <taxon>Bacillati</taxon>
        <taxon>Actinomycetota</taxon>
        <taxon>Actinomycetes</taxon>
        <taxon>Streptosporangiales</taxon>
        <taxon>Thermomonosporaceae</taxon>
        <taxon>Actinomadura</taxon>
    </lineage>
</organism>
<dbReference type="EMBL" id="CP059572">
    <property type="protein sequence ID" value="QXJ25833.1"/>
    <property type="molecule type" value="Genomic_DNA"/>
</dbReference>
<dbReference type="CDD" id="cd00093">
    <property type="entry name" value="HTH_XRE"/>
    <property type="match status" value="1"/>
</dbReference>
<proteinExistence type="predicted"/>
<accession>A0ABX8R4R9</accession>
<sequence length="299" mass="32368">MMSAEANSKRMEFTRRLRAEMGDRTLDQLSRATGMSRSTLQGVLNGAVLPRRTMLDSLIQGLGFSLDQKGDLRRLYLEAEREARAERERSGRPSKGTQGKEDGSHTGLPVTVVNNGGGGDVHIHQPPPTEAPRQAGAPPLVDDAAGHGARPDPLRACTREEFVTTLRAFWLWAGAYSPRQLSAWSRGGPHGKVSHTTLNALLAEAPHKRPPMTLKYVQTIIHCCGGGEADLQHWTTAWRRIYAGIPYVGIPDGQPKGQPEKLAEGQTGGRVVRLPTRTSGRSPGKLPPQPPMGPPSPSP</sequence>
<evidence type="ECO:0000259" key="2">
    <source>
        <dbReference type="PROSITE" id="PS50943"/>
    </source>
</evidence>
<feature type="region of interest" description="Disordered" evidence="1">
    <location>
        <begin position="252"/>
        <end position="299"/>
    </location>
</feature>
<gene>
    <name evidence="3" type="ORF">AGRA3207_007394</name>
</gene>
<dbReference type="InterPro" id="IPR010982">
    <property type="entry name" value="Lambda_DNA-bd_dom_sf"/>
</dbReference>
<evidence type="ECO:0000313" key="3">
    <source>
        <dbReference type="EMBL" id="QXJ25833.1"/>
    </source>
</evidence>